<feature type="transmembrane region" description="Helical" evidence="3">
    <location>
        <begin position="221"/>
        <end position="238"/>
    </location>
</feature>
<dbReference type="PROSITE" id="PS50850">
    <property type="entry name" value="MFS"/>
    <property type="match status" value="1"/>
</dbReference>
<feature type="transmembrane region" description="Helical" evidence="3">
    <location>
        <begin position="137"/>
        <end position="158"/>
    </location>
</feature>
<feature type="domain" description="Major facilitator superfamily (MFS) profile" evidence="4">
    <location>
        <begin position="1"/>
        <end position="415"/>
    </location>
</feature>
<dbReference type="GO" id="GO:0016020">
    <property type="term" value="C:membrane"/>
    <property type="evidence" value="ECO:0007669"/>
    <property type="project" value="UniProtKB-SubCell"/>
</dbReference>
<comment type="caution">
    <text evidence="5">The sequence shown here is derived from an EMBL/GenBank/DDBJ whole genome shotgun (WGS) entry which is preliminary data.</text>
</comment>
<dbReference type="PRINTS" id="PR01036">
    <property type="entry name" value="TCRTETB"/>
</dbReference>
<dbReference type="GO" id="GO:0009446">
    <property type="term" value="P:putrescine biosynthetic process"/>
    <property type="evidence" value="ECO:0007669"/>
    <property type="project" value="InterPro"/>
</dbReference>
<feature type="transmembrane region" description="Helical" evidence="3">
    <location>
        <begin position="52"/>
        <end position="70"/>
    </location>
</feature>
<comment type="subcellular location">
    <subcellularLocation>
        <location evidence="1">Membrane</location>
        <topology evidence="1">Multi-pass membrane protein</topology>
    </subcellularLocation>
</comment>
<dbReference type="GO" id="GO:0047632">
    <property type="term" value="F:agmatine deiminase activity"/>
    <property type="evidence" value="ECO:0007669"/>
    <property type="project" value="TreeGrafter"/>
</dbReference>
<dbReference type="InterPro" id="IPR011701">
    <property type="entry name" value="MFS"/>
</dbReference>
<dbReference type="Gene3D" id="1.20.1720.10">
    <property type="entry name" value="Multidrug resistance protein D"/>
    <property type="match status" value="1"/>
</dbReference>
<feature type="transmembrane region" description="Helical" evidence="3">
    <location>
        <begin position="109"/>
        <end position="131"/>
    </location>
</feature>
<dbReference type="PANTHER" id="PTHR31377:SF0">
    <property type="entry name" value="AGMATINE DEIMINASE-RELATED"/>
    <property type="match status" value="1"/>
</dbReference>
<keyword evidence="3" id="KW-1133">Transmembrane helix</keyword>
<dbReference type="SUPFAM" id="SSF55909">
    <property type="entry name" value="Pentein"/>
    <property type="match status" value="1"/>
</dbReference>
<keyword evidence="6" id="KW-1185">Reference proteome</keyword>
<dbReference type="AlphaFoldDB" id="A0A1V6YYW8"/>
<reference evidence="6" key="1">
    <citation type="journal article" date="2017" name="Nat. Microbiol.">
        <title>Global analysis of biosynthetic gene clusters reveals vast potential of secondary metabolite production in Penicillium species.</title>
        <authorList>
            <person name="Nielsen J.C."/>
            <person name="Grijseels S."/>
            <person name="Prigent S."/>
            <person name="Ji B."/>
            <person name="Dainat J."/>
            <person name="Nielsen K.F."/>
            <person name="Frisvad J.C."/>
            <person name="Workman M."/>
            <person name="Nielsen J."/>
        </authorList>
    </citation>
    <scope>NUCLEOTIDE SEQUENCE [LARGE SCALE GENOMIC DNA]</scope>
    <source>
        <strain evidence="6">IBT 13039</strain>
    </source>
</reference>
<feature type="transmembrane region" description="Helical" evidence="3">
    <location>
        <begin position="310"/>
        <end position="329"/>
    </location>
</feature>
<dbReference type="Gene3D" id="1.20.1250.20">
    <property type="entry name" value="MFS general substrate transporter like domains"/>
    <property type="match status" value="1"/>
</dbReference>
<dbReference type="Proteomes" id="UP000191691">
    <property type="component" value="Unassembled WGS sequence"/>
</dbReference>
<dbReference type="PANTHER" id="PTHR31377">
    <property type="entry name" value="AGMATINE DEIMINASE-RELATED"/>
    <property type="match status" value="1"/>
</dbReference>
<dbReference type="Pfam" id="PF04371">
    <property type="entry name" value="PAD_porph"/>
    <property type="match status" value="1"/>
</dbReference>
<gene>
    <name evidence="5" type="ORF">PENNAL_c0007G06841</name>
</gene>
<evidence type="ECO:0000256" key="3">
    <source>
        <dbReference type="SAM" id="Phobius"/>
    </source>
</evidence>
<dbReference type="EMBL" id="MOOB01000007">
    <property type="protein sequence ID" value="OQE92656.1"/>
    <property type="molecule type" value="Genomic_DNA"/>
</dbReference>
<dbReference type="InterPro" id="IPR036259">
    <property type="entry name" value="MFS_trans_sf"/>
</dbReference>
<evidence type="ECO:0000256" key="2">
    <source>
        <dbReference type="ARBA" id="ARBA00022801"/>
    </source>
</evidence>
<dbReference type="STRING" id="60175.A0A1V6YYW8"/>
<name>A0A1V6YYW8_PENNA</name>
<protein>
    <recommendedName>
        <fullName evidence="4">Major facilitator superfamily (MFS) profile domain-containing protein</fullName>
    </recommendedName>
</protein>
<feature type="transmembrane region" description="Helical" evidence="3">
    <location>
        <begin position="387"/>
        <end position="410"/>
    </location>
</feature>
<dbReference type="Pfam" id="PF07690">
    <property type="entry name" value="MFS_1"/>
    <property type="match status" value="1"/>
</dbReference>
<accession>A0A1V6YYW8</accession>
<dbReference type="SUPFAM" id="SSF103473">
    <property type="entry name" value="MFS general substrate transporter"/>
    <property type="match status" value="1"/>
</dbReference>
<organism evidence="5 6">
    <name type="scientific">Penicillium nalgiovense</name>
    <dbReference type="NCBI Taxonomy" id="60175"/>
    <lineage>
        <taxon>Eukaryota</taxon>
        <taxon>Fungi</taxon>
        <taxon>Dikarya</taxon>
        <taxon>Ascomycota</taxon>
        <taxon>Pezizomycotina</taxon>
        <taxon>Eurotiomycetes</taxon>
        <taxon>Eurotiomycetidae</taxon>
        <taxon>Eurotiales</taxon>
        <taxon>Aspergillaceae</taxon>
        <taxon>Penicillium</taxon>
    </lineage>
</organism>
<keyword evidence="3" id="KW-0812">Transmembrane</keyword>
<feature type="transmembrane region" description="Helical" evidence="3">
    <location>
        <begin position="285"/>
        <end position="304"/>
    </location>
</feature>
<proteinExistence type="predicted"/>
<dbReference type="CDD" id="cd17325">
    <property type="entry name" value="MFS_MdtG_SLC18_like"/>
    <property type="match status" value="1"/>
</dbReference>
<dbReference type="InterPro" id="IPR007466">
    <property type="entry name" value="Peptidyl-Arg-deiminase_porph"/>
</dbReference>
<keyword evidence="3" id="KW-0472">Membrane</keyword>
<dbReference type="InterPro" id="IPR020846">
    <property type="entry name" value="MFS_dom"/>
</dbReference>
<dbReference type="GO" id="GO:0004668">
    <property type="term" value="F:protein-arginine deiminase activity"/>
    <property type="evidence" value="ECO:0007669"/>
    <property type="project" value="InterPro"/>
</dbReference>
<dbReference type="Gene3D" id="3.75.10.10">
    <property type="entry name" value="L-arginine/glycine Amidinotransferase, Chain A"/>
    <property type="match status" value="1"/>
</dbReference>
<feature type="transmembrane region" description="Helical" evidence="3">
    <location>
        <begin position="18"/>
        <end position="40"/>
    </location>
</feature>
<evidence type="ECO:0000313" key="6">
    <source>
        <dbReference type="Proteomes" id="UP000191691"/>
    </source>
</evidence>
<dbReference type="GO" id="GO:0022857">
    <property type="term" value="F:transmembrane transporter activity"/>
    <property type="evidence" value="ECO:0007669"/>
    <property type="project" value="InterPro"/>
</dbReference>
<feature type="transmembrane region" description="Helical" evidence="3">
    <location>
        <begin position="250"/>
        <end position="273"/>
    </location>
</feature>
<sequence>MPQALVSRAGVAFEDREYWNVVLLISEAVSALTCCPIFGYMLDVSGTRQGPYLSGLVLLFASMLVLTTSHSVTWYIIARVFQGAATAMVSVAGLSIVTDAVDRASLGQMIGYLGTAMTLGFMSGPLLGGLLYHIGGFYAIFGMAFGIVALDFFLRLAVVEKRIAERWLCLTDGERPSQENGYIPEQPPYGTLGTIPTDAHTATEIPKTTFALGKLLKQPRILISMWAVIVGALVVSAFDATLPVFVENTFHWSVLGAGLIFLPGAAAAIFEPFFGLLSDRLGSRVITFASFVILAPSLICLRFVEENSPSHIGLLCVMLGLVGMCIDLSQPALIVEMQRVLDDMEAEDPGVFGGRGAVAQAFSLENMAHFGGLALGPMLGGFVEVQYGWKVMTLALGILSMVTAMPMLWLSGPMEEVSWIESADGEMEREAEPMSLGDLMERPFPYQERKLTIGENPQTINMKLFARFSKLLSNLYTTTSTWLQPSHISDGIKVQGSYIFPAESEPHEATIMGLPSRCSLPPDQYDAMCNELAQLAAVITEFEPVRLYVRPEEIQLAESLVKTFVKDASKISIIPCPINHCWVRDTGPVYVRDMTGAFPNRRFAINFRFNEWGGKKPEDDGICWGQQWPLMNEKALQENADFARWVIEHDREPSPVTQVGTPIRAEGGGLVTDGEGTLLITESSIVCDVRNPGMSKGEIEIELKRLLGIEKVIWFPGRRNVDITDVHMDAEARFVRPGVIAYSKPHAIAIDPWQELSIEIRQILDRETDAKGRRLQIHAIEEPDPRDLVKSDHDELSASYVNFYFVNGGLIIPKFGDRERDQKALEMFQALLPERVIRQVYANAIPLTGGVLHCVTQQVPAIK</sequence>
<evidence type="ECO:0000259" key="4">
    <source>
        <dbReference type="PROSITE" id="PS50850"/>
    </source>
</evidence>
<evidence type="ECO:0000256" key="1">
    <source>
        <dbReference type="ARBA" id="ARBA00004141"/>
    </source>
</evidence>
<keyword evidence="2" id="KW-0378">Hydrolase</keyword>
<evidence type="ECO:0000313" key="5">
    <source>
        <dbReference type="EMBL" id="OQE92656.1"/>
    </source>
</evidence>